<reference evidence="2 3" key="2">
    <citation type="submission" date="2014-09" db="EMBL/GenBank/DDBJ databases">
        <authorList>
            <consortium name="NBRP consortium"/>
            <person name="Sawabe T."/>
            <person name="Meirelles P."/>
            <person name="Nakanishi M."/>
            <person name="Sayaka M."/>
            <person name="Hattori M."/>
            <person name="Ohkuma M."/>
        </authorList>
    </citation>
    <scope>NUCLEOTIDE SEQUENCE [LARGE SCALE GENOMIC DNA]</scope>
    <source>
        <strain evidence="3">JCM19235</strain>
    </source>
</reference>
<reference evidence="2 3" key="1">
    <citation type="submission" date="2014-09" db="EMBL/GenBank/DDBJ databases">
        <title>Vibrio maritimus JCM 19235. (C45) whole genome shotgun sequence.</title>
        <authorList>
            <person name="Sawabe T."/>
            <person name="Meirelles P."/>
            <person name="Nakanishi M."/>
            <person name="Sayaka M."/>
            <person name="Hattori M."/>
            <person name="Ohkuma M."/>
        </authorList>
    </citation>
    <scope>NUCLEOTIDE SEQUENCE [LARGE SCALE GENOMIC DNA]</scope>
    <source>
        <strain evidence="3">JCM19235</strain>
    </source>
</reference>
<dbReference type="OrthoDB" id="5871123at2"/>
<accession>A0A090RZW1</accession>
<gene>
    <name evidence="2" type="ORF">JCM19235_3843</name>
</gene>
<protein>
    <submittedName>
        <fullName evidence="2">Uncharacterized protein</fullName>
    </submittedName>
</protein>
<feature type="transmembrane region" description="Helical" evidence="1">
    <location>
        <begin position="129"/>
        <end position="162"/>
    </location>
</feature>
<dbReference type="EMBL" id="BBMR01000006">
    <property type="protein sequence ID" value="GAL20841.1"/>
    <property type="molecule type" value="Genomic_DNA"/>
</dbReference>
<evidence type="ECO:0000313" key="2">
    <source>
        <dbReference type="EMBL" id="GAL20841.1"/>
    </source>
</evidence>
<keyword evidence="3" id="KW-1185">Reference proteome</keyword>
<dbReference type="Proteomes" id="UP000029228">
    <property type="component" value="Unassembled WGS sequence"/>
</dbReference>
<proteinExistence type="predicted"/>
<comment type="caution">
    <text evidence="2">The sequence shown here is derived from an EMBL/GenBank/DDBJ whole genome shotgun (WGS) entry which is preliminary data.</text>
</comment>
<evidence type="ECO:0000256" key="1">
    <source>
        <dbReference type="SAM" id="Phobius"/>
    </source>
</evidence>
<keyword evidence="1" id="KW-1133">Transmembrane helix</keyword>
<organism evidence="2 3">
    <name type="scientific">Vibrio maritimus</name>
    <dbReference type="NCBI Taxonomy" id="990268"/>
    <lineage>
        <taxon>Bacteria</taxon>
        <taxon>Pseudomonadati</taxon>
        <taxon>Pseudomonadota</taxon>
        <taxon>Gammaproteobacteria</taxon>
        <taxon>Vibrionales</taxon>
        <taxon>Vibrionaceae</taxon>
        <taxon>Vibrio</taxon>
    </lineage>
</organism>
<evidence type="ECO:0000313" key="3">
    <source>
        <dbReference type="Proteomes" id="UP000029228"/>
    </source>
</evidence>
<keyword evidence="1" id="KW-0812">Transmembrane</keyword>
<feature type="transmembrane region" description="Helical" evidence="1">
    <location>
        <begin position="74"/>
        <end position="92"/>
    </location>
</feature>
<dbReference type="STRING" id="990268.JCM19235_3843"/>
<name>A0A090RZW1_9VIBR</name>
<sequence>MAYLSFYLTPEEFKVYQEEQERQIRSSEELYEWSCNNIEQSDRFDRLKFTVLSLVPLALMMGFAGYVGYDKLNWVSSFCVLILFITIAYAWYLSVGTDSHYKYVLSKFGLVQKRNRAEPKWLNRGLQGTAFVCALGSLFAVIIAGPMALTGTGVLLLFALGLMKRKPQNTFKTTIAQQDDWLFAHYNRQRKVIRLFHKYDDCYYEDVAATIARRAQGRCGTYLFFKSTNELEEIVKLLSKSWNLDCIEIDNPKSLFSIQGSNPERLRCIPARSQSYAVADTYELKKKNAELPYWKYFHGGKWLTKAELKDASRPTSVME</sequence>
<feature type="transmembrane region" description="Helical" evidence="1">
    <location>
        <begin position="49"/>
        <end position="67"/>
    </location>
</feature>
<dbReference type="AlphaFoldDB" id="A0A090RZW1"/>
<keyword evidence="1" id="KW-0472">Membrane</keyword>